<dbReference type="OrthoDB" id="43195at2"/>
<accession>A0A1L3MTZ8</accession>
<dbReference type="RefSeq" id="WP_072580577.1">
    <property type="nucleotide sequence ID" value="NZ_CP016020.1"/>
</dbReference>
<organism evidence="5 6">
    <name type="scientific">Bacillus weihaiensis</name>
    <dbReference type="NCBI Taxonomy" id="1547283"/>
    <lineage>
        <taxon>Bacteria</taxon>
        <taxon>Bacillati</taxon>
        <taxon>Bacillota</taxon>
        <taxon>Bacilli</taxon>
        <taxon>Bacillales</taxon>
        <taxon>Bacillaceae</taxon>
        <taxon>Bacillus</taxon>
    </lineage>
</organism>
<dbReference type="CDD" id="cd01392">
    <property type="entry name" value="HTH_LacI"/>
    <property type="match status" value="1"/>
</dbReference>
<dbReference type="Pfam" id="PF13377">
    <property type="entry name" value="Peripla_BP_3"/>
    <property type="match status" value="1"/>
</dbReference>
<dbReference type="GO" id="GO:0000976">
    <property type="term" value="F:transcription cis-regulatory region binding"/>
    <property type="evidence" value="ECO:0007669"/>
    <property type="project" value="TreeGrafter"/>
</dbReference>
<evidence type="ECO:0000256" key="3">
    <source>
        <dbReference type="ARBA" id="ARBA00023163"/>
    </source>
</evidence>
<dbReference type="PANTHER" id="PTHR30146">
    <property type="entry name" value="LACI-RELATED TRANSCRIPTIONAL REPRESSOR"/>
    <property type="match status" value="1"/>
</dbReference>
<dbReference type="CDD" id="cd01544">
    <property type="entry name" value="PBP1_GalR"/>
    <property type="match status" value="1"/>
</dbReference>
<dbReference type="PANTHER" id="PTHR30146:SF149">
    <property type="entry name" value="HTH-TYPE TRANSCRIPTIONAL REGULATOR EBGR"/>
    <property type="match status" value="1"/>
</dbReference>
<evidence type="ECO:0000313" key="5">
    <source>
        <dbReference type="EMBL" id="APH05784.1"/>
    </source>
</evidence>
<dbReference type="AlphaFoldDB" id="A0A1L3MTZ8"/>
<dbReference type="EMBL" id="CP016020">
    <property type="protein sequence ID" value="APH05784.1"/>
    <property type="molecule type" value="Genomic_DNA"/>
</dbReference>
<keyword evidence="3" id="KW-0804">Transcription</keyword>
<dbReference type="STRING" id="1547283.A9C19_14165"/>
<evidence type="ECO:0000256" key="1">
    <source>
        <dbReference type="ARBA" id="ARBA00023015"/>
    </source>
</evidence>
<dbReference type="Pfam" id="PF00356">
    <property type="entry name" value="LacI"/>
    <property type="match status" value="1"/>
</dbReference>
<protein>
    <submittedName>
        <fullName evidence="5">LacI family transcriptional regulator</fullName>
    </submittedName>
</protein>
<dbReference type="GO" id="GO:0003700">
    <property type="term" value="F:DNA-binding transcription factor activity"/>
    <property type="evidence" value="ECO:0007669"/>
    <property type="project" value="TreeGrafter"/>
</dbReference>
<evidence type="ECO:0000313" key="6">
    <source>
        <dbReference type="Proteomes" id="UP000181936"/>
    </source>
</evidence>
<dbReference type="InterPro" id="IPR010982">
    <property type="entry name" value="Lambda_DNA-bd_dom_sf"/>
</dbReference>
<dbReference type="PROSITE" id="PS50932">
    <property type="entry name" value="HTH_LACI_2"/>
    <property type="match status" value="1"/>
</dbReference>
<sequence length="327" mass="37229">MATIKDIAEKAGVSIATVSRVLNQDPSLSVSQETKQKILDVSEELKYRKKTGRRTVNSYKLAVVNWYTEEEELEDMYYHSIQQGVRERCDERQIETIQITMNDLKHVDEVNGIIAIGKFSVKQANELKKLSPHIVFVDCSPDEDQFDSVISNFSRATENVLQYFYDKGHTRIGYIGGREAYKDQTSLIEDPRSVSYERYLRAKDLFDPSIVYIGSFTVLDGYNLMEKALREHQNYLPTAFFLGNDSMAIGALKALHDAKISVPKDVGIIGVNDLSVSKYVYPPLSTVKVYTDRMGKEAVDLLVERWNDREITKKIVLSTSLVIRESS</sequence>
<proteinExistence type="predicted"/>
<dbReference type="KEGG" id="bwh:A9C19_14165"/>
<keyword evidence="1" id="KW-0805">Transcription regulation</keyword>
<dbReference type="SMART" id="SM00354">
    <property type="entry name" value="HTH_LACI"/>
    <property type="match status" value="1"/>
</dbReference>
<evidence type="ECO:0000259" key="4">
    <source>
        <dbReference type="PROSITE" id="PS50932"/>
    </source>
</evidence>
<gene>
    <name evidence="5" type="ORF">A9C19_14165</name>
</gene>
<keyword evidence="2" id="KW-0238">DNA-binding</keyword>
<dbReference type="InterPro" id="IPR028082">
    <property type="entry name" value="Peripla_BP_I"/>
</dbReference>
<dbReference type="PRINTS" id="PR00036">
    <property type="entry name" value="HTHLACI"/>
</dbReference>
<dbReference type="InterPro" id="IPR000843">
    <property type="entry name" value="HTH_LacI"/>
</dbReference>
<name>A0A1L3MTZ8_9BACI</name>
<evidence type="ECO:0000256" key="2">
    <source>
        <dbReference type="ARBA" id="ARBA00023125"/>
    </source>
</evidence>
<dbReference type="SUPFAM" id="SSF47413">
    <property type="entry name" value="lambda repressor-like DNA-binding domains"/>
    <property type="match status" value="1"/>
</dbReference>
<reference evidence="5 6" key="1">
    <citation type="journal article" date="2016" name="Sci. Rep.">
        <title>Complete genome sequence and transcriptomic analysis of a novel marine strain Bacillus weihaiensis reveals the mechanism of brown algae degradation.</title>
        <authorList>
            <person name="Zhu Y."/>
            <person name="Chen P."/>
            <person name="Bao Y."/>
            <person name="Men Y."/>
            <person name="Zeng Y."/>
            <person name="Yang J."/>
            <person name="Sun J."/>
            <person name="Sun Y."/>
        </authorList>
    </citation>
    <scope>NUCLEOTIDE SEQUENCE [LARGE SCALE GENOMIC DNA]</scope>
    <source>
        <strain evidence="5 6">Alg07</strain>
    </source>
</reference>
<dbReference type="InterPro" id="IPR046335">
    <property type="entry name" value="LacI/GalR-like_sensor"/>
</dbReference>
<dbReference type="SUPFAM" id="SSF53822">
    <property type="entry name" value="Periplasmic binding protein-like I"/>
    <property type="match status" value="1"/>
</dbReference>
<dbReference type="Gene3D" id="3.40.50.2300">
    <property type="match status" value="2"/>
</dbReference>
<feature type="domain" description="HTH lacI-type" evidence="4">
    <location>
        <begin position="2"/>
        <end position="58"/>
    </location>
</feature>
<dbReference type="Gene3D" id="1.10.260.40">
    <property type="entry name" value="lambda repressor-like DNA-binding domains"/>
    <property type="match status" value="1"/>
</dbReference>
<keyword evidence="6" id="KW-1185">Reference proteome</keyword>
<dbReference type="PROSITE" id="PS00356">
    <property type="entry name" value="HTH_LACI_1"/>
    <property type="match status" value="1"/>
</dbReference>
<dbReference type="Proteomes" id="UP000181936">
    <property type="component" value="Chromosome"/>
</dbReference>